<feature type="region of interest" description="Disordered" evidence="1">
    <location>
        <begin position="210"/>
        <end position="229"/>
    </location>
</feature>
<gene>
    <name evidence="2" type="ORF">AVDCRST_MAG45-990</name>
</gene>
<feature type="region of interest" description="Disordered" evidence="1">
    <location>
        <begin position="237"/>
        <end position="267"/>
    </location>
</feature>
<feature type="compositionally biased region" description="Basic residues" evidence="1">
    <location>
        <begin position="88"/>
        <end position="113"/>
    </location>
</feature>
<feature type="region of interest" description="Disordered" evidence="1">
    <location>
        <begin position="172"/>
        <end position="204"/>
    </location>
</feature>
<name>A0A6J4SLP7_9ACTN</name>
<reference evidence="2" key="1">
    <citation type="submission" date="2020-02" db="EMBL/GenBank/DDBJ databases">
        <authorList>
            <person name="Meier V. D."/>
        </authorList>
    </citation>
    <scope>NUCLEOTIDE SEQUENCE</scope>
    <source>
        <strain evidence="2">AVDCRST_MAG45</strain>
    </source>
</reference>
<feature type="compositionally biased region" description="Basic and acidic residues" evidence="1">
    <location>
        <begin position="23"/>
        <end position="34"/>
    </location>
</feature>
<feature type="compositionally biased region" description="Low complexity" evidence="1">
    <location>
        <begin position="187"/>
        <end position="200"/>
    </location>
</feature>
<feature type="region of interest" description="Disordered" evidence="1">
    <location>
        <begin position="1"/>
        <end position="133"/>
    </location>
</feature>
<organism evidence="2">
    <name type="scientific">uncultured Solirubrobacterales bacterium</name>
    <dbReference type="NCBI Taxonomy" id="768556"/>
    <lineage>
        <taxon>Bacteria</taxon>
        <taxon>Bacillati</taxon>
        <taxon>Actinomycetota</taxon>
        <taxon>Thermoleophilia</taxon>
        <taxon>Solirubrobacterales</taxon>
        <taxon>environmental samples</taxon>
    </lineage>
</organism>
<feature type="non-terminal residue" evidence="2">
    <location>
        <position position="1"/>
    </location>
</feature>
<sequence length="267" mass="28033">DPPRLVSGADHRRARRSAALPDPPDRRGLPRDQPGRAGGQPGEPGCAGSPVAEPQDDDAGPDRHRARGHPGRLPAGHPPVPRALGDRHARRAAARPAAGRRGHRAARGRRARRPAGPGPHGRRDRACAGHGRCGGRADLRRLAVLPPPGPGRLWRARSGVAGGLAHLRGLGGEDLPAHRGPGGCTGPAGRRSARAGPSAGRVRRDADLRRLLPGHHPDGAAGHLRPLRDRLRRGAGALSRARRRLGGHPARRQARAGAGRPRRCCAL</sequence>
<proteinExistence type="predicted"/>
<protein>
    <submittedName>
        <fullName evidence="2">Molybdenum ABC transporter permease protein ModB</fullName>
    </submittedName>
</protein>
<evidence type="ECO:0000256" key="1">
    <source>
        <dbReference type="SAM" id="MobiDB-lite"/>
    </source>
</evidence>
<feature type="non-terminal residue" evidence="2">
    <location>
        <position position="267"/>
    </location>
</feature>
<dbReference type="EMBL" id="CADCVU010000087">
    <property type="protein sequence ID" value="CAA9495653.1"/>
    <property type="molecule type" value="Genomic_DNA"/>
</dbReference>
<feature type="compositionally biased region" description="Basic residues" evidence="1">
    <location>
        <begin position="240"/>
        <end position="267"/>
    </location>
</feature>
<accession>A0A6J4SLP7</accession>
<dbReference type="AlphaFoldDB" id="A0A6J4SLP7"/>
<evidence type="ECO:0000313" key="2">
    <source>
        <dbReference type="EMBL" id="CAA9495653.1"/>
    </source>
</evidence>